<evidence type="ECO:0000313" key="3">
    <source>
        <dbReference type="Proteomes" id="UP000807469"/>
    </source>
</evidence>
<dbReference type="OrthoDB" id="3225557at2759"/>
<dbReference type="Pfam" id="PF20149">
    <property type="entry name" value="DUF6532"/>
    <property type="match status" value="1"/>
</dbReference>
<feature type="domain" description="DUF6532" evidence="1">
    <location>
        <begin position="36"/>
        <end position="260"/>
    </location>
</feature>
<keyword evidence="3" id="KW-1185">Reference proteome</keyword>
<proteinExistence type="predicted"/>
<dbReference type="AlphaFoldDB" id="A0A9P5YMR7"/>
<comment type="caution">
    <text evidence="2">The sequence shown here is derived from an EMBL/GenBank/DDBJ whole genome shotgun (WGS) entry which is preliminary data.</text>
</comment>
<feature type="non-terminal residue" evidence="2">
    <location>
        <position position="1"/>
    </location>
</feature>
<evidence type="ECO:0000313" key="2">
    <source>
        <dbReference type="EMBL" id="KAF9471793.1"/>
    </source>
</evidence>
<sequence length="293" mass="33138">DRDDNISEVTTYPAHTNINDGGLGAQNSLVHATCRRAIRIMERTLVVEQAWPEVHRKAEYCVDVVKQAAQDLVDAGGQARFKDIALRVEEDTAYVDDISKLIMDRPANNRGLARKEAQTYVSEFRLGSGEACKRRVKILLDSREYIYPGHWEVDAQGNEKWMIDKKQSPYLNLAIVNTLQAAYFSSPKAVGSRHLDDYKSSIAERKESEITPSLVALASTAVHATIESWGSGVYKKARKDDQFSSERYKHVYEHHMALLAGLKEKKKHAYHDIMSQIHATVVYVHSIYVIHLA</sequence>
<protein>
    <recommendedName>
        <fullName evidence="1">DUF6532 domain-containing protein</fullName>
    </recommendedName>
</protein>
<dbReference type="EMBL" id="MU155621">
    <property type="protein sequence ID" value="KAF9471793.1"/>
    <property type="molecule type" value="Genomic_DNA"/>
</dbReference>
<dbReference type="Proteomes" id="UP000807469">
    <property type="component" value="Unassembled WGS sequence"/>
</dbReference>
<dbReference type="InterPro" id="IPR045341">
    <property type="entry name" value="DUF6532"/>
</dbReference>
<name>A0A9P5YMR7_9AGAR</name>
<evidence type="ECO:0000259" key="1">
    <source>
        <dbReference type="Pfam" id="PF20149"/>
    </source>
</evidence>
<gene>
    <name evidence="2" type="ORF">BDN70DRAFT_819557</name>
</gene>
<accession>A0A9P5YMR7</accession>
<reference evidence="2" key="1">
    <citation type="submission" date="2020-11" db="EMBL/GenBank/DDBJ databases">
        <authorList>
            <consortium name="DOE Joint Genome Institute"/>
            <person name="Ahrendt S."/>
            <person name="Riley R."/>
            <person name="Andreopoulos W."/>
            <person name="Labutti K."/>
            <person name="Pangilinan J."/>
            <person name="Ruiz-Duenas F.J."/>
            <person name="Barrasa J.M."/>
            <person name="Sanchez-Garcia M."/>
            <person name="Camarero S."/>
            <person name="Miyauchi S."/>
            <person name="Serrano A."/>
            <person name="Linde D."/>
            <person name="Babiker R."/>
            <person name="Drula E."/>
            <person name="Ayuso-Fernandez I."/>
            <person name="Pacheco R."/>
            <person name="Padilla G."/>
            <person name="Ferreira P."/>
            <person name="Barriuso J."/>
            <person name="Kellner H."/>
            <person name="Castanera R."/>
            <person name="Alfaro M."/>
            <person name="Ramirez L."/>
            <person name="Pisabarro A.G."/>
            <person name="Kuo A."/>
            <person name="Tritt A."/>
            <person name="Lipzen A."/>
            <person name="He G."/>
            <person name="Yan M."/>
            <person name="Ng V."/>
            <person name="Cullen D."/>
            <person name="Martin F."/>
            <person name="Rosso M.-N."/>
            <person name="Henrissat B."/>
            <person name="Hibbett D."/>
            <person name="Martinez A.T."/>
            <person name="Grigoriev I.V."/>
        </authorList>
    </citation>
    <scope>NUCLEOTIDE SEQUENCE</scope>
    <source>
        <strain evidence="2">CIRM-BRFM 674</strain>
    </source>
</reference>
<organism evidence="2 3">
    <name type="scientific">Pholiota conissans</name>
    <dbReference type="NCBI Taxonomy" id="109636"/>
    <lineage>
        <taxon>Eukaryota</taxon>
        <taxon>Fungi</taxon>
        <taxon>Dikarya</taxon>
        <taxon>Basidiomycota</taxon>
        <taxon>Agaricomycotina</taxon>
        <taxon>Agaricomycetes</taxon>
        <taxon>Agaricomycetidae</taxon>
        <taxon>Agaricales</taxon>
        <taxon>Agaricineae</taxon>
        <taxon>Strophariaceae</taxon>
        <taxon>Pholiota</taxon>
    </lineage>
</organism>